<feature type="signal peptide" evidence="2">
    <location>
        <begin position="1"/>
        <end position="21"/>
    </location>
</feature>
<name>A0A6V8MD35_9BACT</name>
<keyword evidence="5" id="KW-1185">Reference proteome</keyword>
<dbReference type="Proteomes" id="UP000556026">
    <property type="component" value="Unassembled WGS sequence"/>
</dbReference>
<dbReference type="AlphaFoldDB" id="A0A6V8MD35"/>
<feature type="domain" description="DUF4124" evidence="3">
    <location>
        <begin position="10"/>
        <end position="68"/>
    </location>
</feature>
<dbReference type="RefSeq" id="WP_183352717.1">
    <property type="nucleotide sequence ID" value="NZ_BLXX01000001.1"/>
</dbReference>
<feature type="chain" id="PRO_5028181006" description="DUF4124 domain-containing protein" evidence="2">
    <location>
        <begin position="22"/>
        <end position="179"/>
    </location>
</feature>
<sequence length="179" mass="19829">MKRIFVVMLLLWGFATLGAQAAFYTWVDAQGVTHFTDNPEHIPAKYRPHAKELDIADEPAATKGAPPARPVMRPLQAAPAPGGQPSSYAGKPAGWWRDSFAMLRGELKALESGLAEKQNKLAELRRKRIIYTRVQDRLAVNSMQAEVSADELRIAELQKQLADLDRQATQAGVPSELRQ</sequence>
<feature type="coiled-coil region" evidence="1">
    <location>
        <begin position="100"/>
        <end position="167"/>
    </location>
</feature>
<evidence type="ECO:0000313" key="5">
    <source>
        <dbReference type="Proteomes" id="UP000556026"/>
    </source>
</evidence>
<evidence type="ECO:0000256" key="1">
    <source>
        <dbReference type="SAM" id="Coils"/>
    </source>
</evidence>
<evidence type="ECO:0000313" key="4">
    <source>
        <dbReference type="EMBL" id="GFO57857.1"/>
    </source>
</evidence>
<keyword evidence="1" id="KW-0175">Coiled coil</keyword>
<evidence type="ECO:0000259" key="3">
    <source>
        <dbReference type="Pfam" id="PF13511"/>
    </source>
</evidence>
<protein>
    <recommendedName>
        <fullName evidence="3">DUF4124 domain-containing protein</fullName>
    </recommendedName>
</protein>
<accession>A0A6V8MD35</accession>
<dbReference type="Pfam" id="PF13511">
    <property type="entry name" value="DUF4124"/>
    <property type="match status" value="1"/>
</dbReference>
<gene>
    <name evidence="4" type="ORF">GMST_01820</name>
</gene>
<dbReference type="InterPro" id="IPR025392">
    <property type="entry name" value="DUF4124"/>
</dbReference>
<dbReference type="EMBL" id="BLXX01000001">
    <property type="protein sequence ID" value="GFO57857.1"/>
    <property type="molecule type" value="Genomic_DNA"/>
</dbReference>
<organism evidence="4 5">
    <name type="scientific">Geomonas silvestris</name>
    <dbReference type="NCBI Taxonomy" id="2740184"/>
    <lineage>
        <taxon>Bacteria</taxon>
        <taxon>Pseudomonadati</taxon>
        <taxon>Thermodesulfobacteriota</taxon>
        <taxon>Desulfuromonadia</taxon>
        <taxon>Geobacterales</taxon>
        <taxon>Geobacteraceae</taxon>
        <taxon>Geomonas</taxon>
    </lineage>
</organism>
<evidence type="ECO:0000256" key="2">
    <source>
        <dbReference type="SAM" id="SignalP"/>
    </source>
</evidence>
<reference evidence="5" key="1">
    <citation type="submission" date="2020-06" db="EMBL/GenBank/DDBJ databases">
        <title>Draft genomic sequence of Geomonas sp. Red330.</title>
        <authorList>
            <person name="Itoh H."/>
            <person name="Zhenxing X."/>
            <person name="Ushijima N."/>
            <person name="Masuda Y."/>
            <person name="Shiratori Y."/>
            <person name="Senoo K."/>
        </authorList>
    </citation>
    <scope>NUCLEOTIDE SEQUENCE [LARGE SCALE GENOMIC DNA]</scope>
    <source>
        <strain evidence="5">Red330</strain>
    </source>
</reference>
<proteinExistence type="predicted"/>
<comment type="caution">
    <text evidence="4">The sequence shown here is derived from an EMBL/GenBank/DDBJ whole genome shotgun (WGS) entry which is preliminary data.</text>
</comment>
<keyword evidence="2" id="KW-0732">Signal</keyword>